<keyword evidence="3" id="KW-1185">Reference proteome</keyword>
<dbReference type="EMBL" id="AP022582">
    <property type="protein sequence ID" value="BBY02470.1"/>
    <property type="molecule type" value="Genomic_DNA"/>
</dbReference>
<evidence type="ECO:0000313" key="3">
    <source>
        <dbReference type="Proteomes" id="UP000466632"/>
    </source>
</evidence>
<name>A0A7I7P1S2_9MYCO</name>
<dbReference type="AlphaFoldDB" id="A0A7I7P1S2"/>
<gene>
    <name evidence="2" type="ORF">MSEO_29690</name>
</gene>
<dbReference type="Proteomes" id="UP000466632">
    <property type="component" value="Chromosome"/>
</dbReference>
<organism evidence="2 3">
    <name type="scientific">Mycobacterium seoulense</name>
    <dbReference type="NCBI Taxonomy" id="386911"/>
    <lineage>
        <taxon>Bacteria</taxon>
        <taxon>Bacillati</taxon>
        <taxon>Actinomycetota</taxon>
        <taxon>Actinomycetes</taxon>
        <taxon>Mycobacteriales</taxon>
        <taxon>Mycobacteriaceae</taxon>
        <taxon>Mycobacterium</taxon>
    </lineage>
</organism>
<sequence length="83" mass="9742">MTKETLLAKSRFTQLQIREQTHDQHVTGSRELLERAGQTSPTRDMRFAYLGSARIEYDFVLTAIEQPRHHRRTHLTDTEETDS</sequence>
<evidence type="ECO:0000313" key="2">
    <source>
        <dbReference type="EMBL" id="BBY02470.1"/>
    </source>
</evidence>
<evidence type="ECO:0000256" key="1">
    <source>
        <dbReference type="SAM" id="MobiDB-lite"/>
    </source>
</evidence>
<accession>A0A7I7P1S2</accession>
<protein>
    <submittedName>
        <fullName evidence="2">Uncharacterized protein</fullName>
    </submittedName>
</protein>
<dbReference type="KEGG" id="mseo:MSEO_29690"/>
<reference evidence="2 3" key="1">
    <citation type="journal article" date="2019" name="Emerg. Microbes Infect.">
        <title>Comprehensive subspecies identification of 175 nontuberculous mycobacteria species based on 7547 genomic profiles.</title>
        <authorList>
            <person name="Matsumoto Y."/>
            <person name="Kinjo T."/>
            <person name="Motooka D."/>
            <person name="Nabeya D."/>
            <person name="Jung N."/>
            <person name="Uechi K."/>
            <person name="Horii T."/>
            <person name="Iida T."/>
            <person name="Fujita J."/>
            <person name="Nakamura S."/>
        </authorList>
    </citation>
    <scope>NUCLEOTIDE SEQUENCE [LARGE SCALE GENOMIC DNA]</scope>
    <source>
        <strain evidence="2 3">JCM 16018</strain>
    </source>
</reference>
<proteinExistence type="predicted"/>
<feature type="region of interest" description="Disordered" evidence="1">
    <location>
        <begin position="21"/>
        <end position="40"/>
    </location>
</feature>